<feature type="transmembrane region" description="Helical" evidence="1">
    <location>
        <begin position="7"/>
        <end position="34"/>
    </location>
</feature>
<dbReference type="EMBL" id="KV748839">
    <property type="protein sequence ID" value="OCL12734.1"/>
    <property type="molecule type" value="Genomic_DNA"/>
</dbReference>
<accession>A0A8E2JX05</accession>
<proteinExistence type="predicted"/>
<gene>
    <name evidence="2" type="ORF">AOQ84DRAFT_227156</name>
</gene>
<evidence type="ECO:0000313" key="2">
    <source>
        <dbReference type="EMBL" id="OCL12734.1"/>
    </source>
</evidence>
<evidence type="ECO:0000313" key="3">
    <source>
        <dbReference type="Proteomes" id="UP000250140"/>
    </source>
</evidence>
<protein>
    <submittedName>
        <fullName evidence="2">Uncharacterized protein</fullName>
    </submittedName>
</protein>
<dbReference type="AlphaFoldDB" id="A0A8E2JX05"/>
<keyword evidence="1" id="KW-0472">Membrane</keyword>
<organism evidence="2 3">
    <name type="scientific">Glonium stellatum</name>
    <dbReference type="NCBI Taxonomy" id="574774"/>
    <lineage>
        <taxon>Eukaryota</taxon>
        <taxon>Fungi</taxon>
        <taxon>Dikarya</taxon>
        <taxon>Ascomycota</taxon>
        <taxon>Pezizomycotina</taxon>
        <taxon>Dothideomycetes</taxon>
        <taxon>Pleosporomycetidae</taxon>
        <taxon>Gloniales</taxon>
        <taxon>Gloniaceae</taxon>
        <taxon>Glonium</taxon>
    </lineage>
</organism>
<keyword evidence="1" id="KW-0812">Transmembrane</keyword>
<dbReference type="OrthoDB" id="3166386at2759"/>
<keyword evidence="1" id="KW-1133">Transmembrane helix</keyword>
<reference evidence="2 3" key="1">
    <citation type="journal article" date="2016" name="Nat. Commun.">
        <title>Ectomycorrhizal ecology is imprinted in the genome of the dominant symbiotic fungus Cenococcum geophilum.</title>
        <authorList>
            <consortium name="DOE Joint Genome Institute"/>
            <person name="Peter M."/>
            <person name="Kohler A."/>
            <person name="Ohm R.A."/>
            <person name="Kuo A."/>
            <person name="Krutzmann J."/>
            <person name="Morin E."/>
            <person name="Arend M."/>
            <person name="Barry K.W."/>
            <person name="Binder M."/>
            <person name="Choi C."/>
            <person name="Clum A."/>
            <person name="Copeland A."/>
            <person name="Grisel N."/>
            <person name="Haridas S."/>
            <person name="Kipfer T."/>
            <person name="LaButti K."/>
            <person name="Lindquist E."/>
            <person name="Lipzen A."/>
            <person name="Maire R."/>
            <person name="Meier B."/>
            <person name="Mihaltcheva S."/>
            <person name="Molinier V."/>
            <person name="Murat C."/>
            <person name="Poggeler S."/>
            <person name="Quandt C.A."/>
            <person name="Sperisen C."/>
            <person name="Tritt A."/>
            <person name="Tisserant E."/>
            <person name="Crous P.W."/>
            <person name="Henrissat B."/>
            <person name="Nehls U."/>
            <person name="Egli S."/>
            <person name="Spatafora J.W."/>
            <person name="Grigoriev I.V."/>
            <person name="Martin F.M."/>
        </authorList>
    </citation>
    <scope>NUCLEOTIDE SEQUENCE [LARGE SCALE GENOMIC DNA]</scope>
    <source>
        <strain evidence="2 3">CBS 207.34</strain>
    </source>
</reference>
<name>A0A8E2JX05_9PEZI</name>
<keyword evidence="3" id="KW-1185">Reference proteome</keyword>
<evidence type="ECO:0000256" key="1">
    <source>
        <dbReference type="SAM" id="Phobius"/>
    </source>
</evidence>
<dbReference type="Proteomes" id="UP000250140">
    <property type="component" value="Unassembled WGS sequence"/>
</dbReference>
<sequence>MASATDIITYIGVPLAVLGVFPLIWNMFASLLIWNRLRSSLCKNAKPLFDFRIDPVAGIVATSFYGATLTVSDLNEGLPHLDLHTQTVACPENYLLGATWMSLLDLRLPIKSRDRRYAQRFLVDTTMKTDFFGLKLDWASFVYLALALGVSADDPGFCDIKRSLSHDVYPAKRVTLCSVHGEVIGVTFAEGVPVAELLGRELKFSLQRALAWDLVMVTAENQGQSRLVPLMGPGGSLLSGNSTEEFSLGLFNNPQREAAFALKPVEAALIWSLYVEETLHSSNSPPGEILPVAQDVLKVRQDAILELRRLQNLEQRLESVFPLNWELREKLASILGPVPQHTEDMYLDTMWPLLQNNATFQDIRDNFSPSLQYRVRNDADLNDLSTPMALLARIFLATSVVQKWKQEDWDTESGQ</sequence>